<protein>
    <submittedName>
        <fullName evidence="2">TIR protein</fullName>
    </submittedName>
</protein>
<dbReference type="Gene3D" id="3.40.50.10140">
    <property type="entry name" value="Toll/interleukin-1 receptor homology (TIR) domain"/>
    <property type="match status" value="1"/>
</dbReference>
<dbReference type="PRINTS" id="PR00364">
    <property type="entry name" value="DISEASERSIST"/>
</dbReference>
<dbReference type="OrthoDB" id="3490462at2"/>
<dbReference type="InterPro" id="IPR027417">
    <property type="entry name" value="P-loop_NTPase"/>
</dbReference>
<name>A0A117Q1D1_9ACTN</name>
<accession>A0A117Q1D1</accession>
<dbReference type="RefSeq" id="WP_067125618.1">
    <property type="nucleotide sequence ID" value="NZ_JBFACD010000011.1"/>
</dbReference>
<organism evidence="2 3">
    <name type="scientific">Streptomyces yokosukanensis</name>
    <dbReference type="NCBI Taxonomy" id="67386"/>
    <lineage>
        <taxon>Bacteria</taxon>
        <taxon>Bacillati</taxon>
        <taxon>Actinomycetota</taxon>
        <taxon>Actinomycetes</taxon>
        <taxon>Kitasatosporales</taxon>
        <taxon>Streptomycetaceae</taxon>
        <taxon>Streptomyces</taxon>
    </lineage>
</organism>
<dbReference type="SUPFAM" id="SSF52540">
    <property type="entry name" value="P-loop containing nucleoside triphosphate hydrolases"/>
    <property type="match status" value="1"/>
</dbReference>
<dbReference type="InterPro" id="IPR000157">
    <property type="entry name" value="TIR_dom"/>
</dbReference>
<proteinExistence type="predicted"/>
<comment type="caution">
    <text evidence="2">The sequence shown here is derived from an EMBL/GenBank/DDBJ whole genome shotgun (WGS) entry which is preliminary data.</text>
</comment>
<evidence type="ECO:0000313" key="2">
    <source>
        <dbReference type="EMBL" id="KUN03913.1"/>
    </source>
</evidence>
<gene>
    <name evidence="2" type="ORF">AQI95_20930</name>
</gene>
<dbReference type="Proteomes" id="UP000053127">
    <property type="component" value="Unassembled WGS sequence"/>
</dbReference>
<feature type="domain" description="TIR" evidence="1">
    <location>
        <begin position="4"/>
        <end position="112"/>
    </location>
</feature>
<dbReference type="SUPFAM" id="SSF52200">
    <property type="entry name" value="Toll/Interleukin receptor TIR domain"/>
    <property type="match status" value="1"/>
</dbReference>
<dbReference type="Gene3D" id="3.40.50.300">
    <property type="entry name" value="P-loop containing nucleotide triphosphate hydrolases"/>
    <property type="match status" value="1"/>
</dbReference>
<reference evidence="2 3" key="1">
    <citation type="submission" date="2015-10" db="EMBL/GenBank/DDBJ databases">
        <title>Draft genome sequence of Streptomyces yokosukanensis DSM 40224, type strain for the species Streptomyces yokosukanensis.</title>
        <authorList>
            <person name="Ruckert C."/>
            <person name="Winkler A."/>
            <person name="Kalinowski J."/>
            <person name="Kampfer P."/>
            <person name="Glaeser S."/>
        </authorList>
    </citation>
    <scope>NUCLEOTIDE SEQUENCE [LARGE SCALE GENOMIC DNA]</scope>
    <source>
        <strain evidence="2 3">DSM 40224</strain>
    </source>
</reference>
<dbReference type="GO" id="GO:0007165">
    <property type="term" value="P:signal transduction"/>
    <property type="evidence" value="ECO:0007669"/>
    <property type="project" value="InterPro"/>
</dbReference>
<dbReference type="EMBL" id="LMWN01000032">
    <property type="protein sequence ID" value="KUN03913.1"/>
    <property type="molecule type" value="Genomic_DNA"/>
</dbReference>
<sequence>MWDVFLSYSRGDVERVRPLVRALRDGGLTVFTDETGVASFAGISDTIRRELGRSKALLAYYSAAYPEREACQWELTTAYLAGLGEGDPRRRVMVVNPEAFTGHIHPVELRDARHASADDPAALVAVVREHVARLAGPMTLPERGGGRGRYRAPEPHPEFLGRLSELWRVHSALHAHAAPLTVGRSAARAVQIRGMAGIGKTLLAEEYAVRFEAAYPGGVFRLDGRDFDASLRASGLSGGAQSVFRQFDAVGEPFLWIVDGVDVERTPLRAIAATAAPHPLGHTVFTLRSRAYDTLGTPVDLGPLDDAQARQLVGGDRALADAVGGHPLALTLLGRALQAGHRTQDLYDRLHARGGSLLDALAGDDVTAAVVHDVDTADAADALRCAAALHPLPVTADDVRRVLAAVDRVPKVVASLRAGNGIAELRTRSLLTPAVETAQGPADGDRWSLHPVTLHAWHQHDPAPARTEALRHAALRTLCGHRETVTLALPGSRREALVSAAPSESERMAAFDIQVELVTRIGVQELAPGTGSLREALSSLKSLIDFTRATLHTYSIRLEQGTADGAATVQSLAYALINGTIRPFTTTWHPRLAAYEARRPADAAPLDHELGWPEASQMRADLAALREPLRRIAEGLAEISGADFGMPAAG</sequence>
<evidence type="ECO:0000259" key="1">
    <source>
        <dbReference type="Pfam" id="PF13676"/>
    </source>
</evidence>
<dbReference type="AlphaFoldDB" id="A0A117Q1D1"/>
<dbReference type="Pfam" id="PF13676">
    <property type="entry name" value="TIR_2"/>
    <property type="match status" value="1"/>
</dbReference>
<dbReference type="STRING" id="67386.AQI95_20930"/>
<dbReference type="InterPro" id="IPR035897">
    <property type="entry name" value="Toll_tir_struct_dom_sf"/>
</dbReference>
<keyword evidence="3" id="KW-1185">Reference proteome</keyword>
<evidence type="ECO:0000313" key="3">
    <source>
        <dbReference type="Proteomes" id="UP000053127"/>
    </source>
</evidence>